<organism evidence="2 3">
    <name type="scientific">Streptomyces dubilierae</name>
    <dbReference type="NCBI Taxonomy" id="3075533"/>
    <lineage>
        <taxon>Bacteria</taxon>
        <taxon>Bacillati</taxon>
        <taxon>Actinomycetota</taxon>
        <taxon>Actinomycetes</taxon>
        <taxon>Kitasatosporales</taxon>
        <taxon>Streptomycetaceae</taxon>
        <taxon>Streptomyces</taxon>
    </lineage>
</organism>
<reference evidence="3" key="1">
    <citation type="submission" date="2023-07" db="EMBL/GenBank/DDBJ databases">
        <title>30 novel species of actinomycetes from the DSMZ collection.</title>
        <authorList>
            <person name="Nouioui I."/>
        </authorList>
    </citation>
    <scope>NUCLEOTIDE SEQUENCE [LARGE SCALE GENOMIC DNA]</scope>
    <source>
        <strain evidence="3">DSM 41921</strain>
    </source>
</reference>
<dbReference type="EMBL" id="JAVREU010000006">
    <property type="protein sequence ID" value="MDT0389160.1"/>
    <property type="molecule type" value="Genomic_DNA"/>
</dbReference>
<proteinExistence type="predicted"/>
<protein>
    <recommendedName>
        <fullName evidence="4">Secreted protein</fullName>
    </recommendedName>
</protein>
<evidence type="ECO:0000313" key="2">
    <source>
        <dbReference type="EMBL" id="MDT0389160.1"/>
    </source>
</evidence>
<name>A0ABU2PEG2_9ACTN</name>
<dbReference type="RefSeq" id="WP_143655857.1">
    <property type="nucleotide sequence ID" value="NZ_JAVREU010000006.1"/>
</dbReference>
<evidence type="ECO:0000313" key="3">
    <source>
        <dbReference type="Proteomes" id="UP001183586"/>
    </source>
</evidence>
<keyword evidence="3" id="KW-1185">Reference proteome</keyword>
<accession>A0ABU2PEG2</accession>
<comment type="caution">
    <text evidence="2">The sequence shown here is derived from an EMBL/GenBank/DDBJ whole genome shotgun (WGS) entry which is preliminary data.</text>
</comment>
<feature type="signal peptide" evidence="1">
    <location>
        <begin position="1"/>
        <end position="18"/>
    </location>
</feature>
<evidence type="ECO:0000256" key="1">
    <source>
        <dbReference type="SAM" id="SignalP"/>
    </source>
</evidence>
<sequence length="126" mass="13758">MAATAMLIGTLTTSPAQAAAVSPGCTTKGAEGFIYIPKFDGPVTSLKLEWHITDILADDHHARIRFLSKQHNGKIHYWPWHKAMGGKGDHQYAPTTANDDYGIFDVGAEVARFEGNTKLNSCVEWA</sequence>
<dbReference type="Proteomes" id="UP001183586">
    <property type="component" value="Unassembled WGS sequence"/>
</dbReference>
<feature type="chain" id="PRO_5046983051" description="Secreted protein" evidence="1">
    <location>
        <begin position="19"/>
        <end position="126"/>
    </location>
</feature>
<keyword evidence="1" id="KW-0732">Signal</keyword>
<gene>
    <name evidence="2" type="ORF">RM641_17145</name>
</gene>
<evidence type="ECO:0008006" key="4">
    <source>
        <dbReference type="Google" id="ProtNLM"/>
    </source>
</evidence>